<comment type="subcellular location">
    <subcellularLocation>
        <location evidence="1">Nucleus</location>
    </subcellularLocation>
</comment>
<dbReference type="InterPro" id="IPR019786">
    <property type="entry name" value="Zinc_finger_PHD-type_CS"/>
</dbReference>
<dbReference type="Gene3D" id="3.30.40.10">
    <property type="entry name" value="Zinc/RING finger domain, C3HC4 (zinc finger)"/>
    <property type="match status" value="1"/>
</dbReference>
<evidence type="ECO:0000256" key="1">
    <source>
        <dbReference type="ARBA" id="ARBA00004123"/>
    </source>
</evidence>
<evidence type="ECO:0000259" key="10">
    <source>
        <dbReference type="PROSITE" id="PS50016"/>
    </source>
</evidence>
<comment type="function">
    <text evidence="7">Involved in signal transduction through the Wnt pathway.</text>
</comment>
<dbReference type="GO" id="GO:0005634">
    <property type="term" value="C:nucleus"/>
    <property type="evidence" value="ECO:0007669"/>
    <property type="project" value="UniProtKB-SubCell"/>
</dbReference>
<reference evidence="11" key="1">
    <citation type="submission" date="2021-01" db="UniProtKB">
        <authorList>
            <consortium name="EnsemblMetazoa"/>
        </authorList>
    </citation>
    <scope>IDENTIFICATION</scope>
</reference>
<evidence type="ECO:0000256" key="7">
    <source>
        <dbReference type="ARBA" id="ARBA00037400"/>
    </source>
</evidence>
<evidence type="ECO:0000313" key="11">
    <source>
        <dbReference type="EnsemblMetazoa" id="NP_001161263"/>
    </source>
</evidence>
<organism evidence="11 12">
    <name type="scientific">Nasonia vitripennis</name>
    <name type="common">Parasitic wasp</name>
    <dbReference type="NCBI Taxonomy" id="7425"/>
    <lineage>
        <taxon>Eukaryota</taxon>
        <taxon>Metazoa</taxon>
        <taxon>Ecdysozoa</taxon>
        <taxon>Arthropoda</taxon>
        <taxon>Hexapoda</taxon>
        <taxon>Insecta</taxon>
        <taxon>Pterygota</taxon>
        <taxon>Neoptera</taxon>
        <taxon>Endopterygota</taxon>
        <taxon>Hymenoptera</taxon>
        <taxon>Apocrita</taxon>
        <taxon>Proctotrupomorpha</taxon>
        <taxon>Chalcidoidea</taxon>
        <taxon>Pteromalidae</taxon>
        <taxon>Pteromalinae</taxon>
        <taxon>Nasonia</taxon>
    </lineage>
</organism>
<feature type="region of interest" description="Disordered" evidence="9">
    <location>
        <begin position="1"/>
        <end position="24"/>
    </location>
</feature>
<keyword evidence="5" id="KW-0862">Zinc</keyword>
<dbReference type="Proteomes" id="UP000002358">
    <property type="component" value="Chromosome 3"/>
</dbReference>
<keyword evidence="2" id="KW-0879">Wnt signaling pathway</keyword>
<dbReference type="InterPro" id="IPR001965">
    <property type="entry name" value="Znf_PHD"/>
</dbReference>
<dbReference type="GO" id="GO:0016055">
    <property type="term" value="P:Wnt signaling pathway"/>
    <property type="evidence" value="ECO:0007669"/>
    <property type="project" value="UniProtKB-KW"/>
</dbReference>
<dbReference type="PANTHER" id="PTHR23194:SF16">
    <property type="entry name" value="PROTEIN PYGOPUS"/>
    <property type="match status" value="1"/>
</dbReference>
<keyword evidence="6" id="KW-0539">Nucleus</keyword>
<keyword evidence="12" id="KW-1185">Reference proteome</keyword>
<dbReference type="CDD" id="cd15551">
    <property type="entry name" value="PHD_PYGO"/>
    <property type="match status" value="1"/>
</dbReference>
<dbReference type="InterPro" id="IPR013083">
    <property type="entry name" value="Znf_RING/FYVE/PHD"/>
</dbReference>
<evidence type="ECO:0000256" key="2">
    <source>
        <dbReference type="ARBA" id="ARBA00022687"/>
    </source>
</evidence>
<dbReference type="GO" id="GO:0008270">
    <property type="term" value="F:zinc ion binding"/>
    <property type="evidence" value="ECO:0007669"/>
    <property type="project" value="UniProtKB-KW"/>
</dbReference>
<protein>
    <recommendedName>
        <fullName evidence="10">PHD-type domain-containing protein</fullName>
    </recommendedName>
</protein>
<evidence type="ECO:0000256" key="4">
    <source>
        <dbReference type="ARBA" id="ARBA00022771"/>
    </source>
</evidence>
<dbReference type="EnsemblMetazoa" id="NM_001167791">
    <property type="protein sequence ID" value="NP_001161263"/>
    <property type="gene ID" value="LOC100313527"/>
</dbReference>
<dbReference type="InParanoid" id="A0A7M6UFJ8"/>
<dbReference type="KEGG" id="nvi:100313527"/>
<proteinExistence type="predicted"/>
<dbReference type="AlphaFoldDB" id="A0A7M6UFJ8"/>
<feature type="domain" description="PHD-type" evidence="10">
    <location>
        <begin position="538"/>
        <end position="597"/>
    </location>
</feature>
<dbReference type="PROSITE" id="PS50016">
    <property type="entry name" value="ZF_PHD_2"/>
    <property type="match status" value="1"/>
</dbReference>
<dbReference type="SUPFAM" id="SSF57903">
    <property type="entry name" value="FYVE/PHD zinc finger"/>
    <property type="match status" value="1"/>
</dbReference>
<evidence type="ECO:0000256" key="8">
    <source>
        <dbReference type="PROSITE-ProRule" id="PRU00146"/>
    </source>
</evidence>
<name>A0A7M6UFJ8_NASVI</name>
<dbReference type="OrthoDB" id="270215at2759"/>
<accession>A0A7M6UFJ8</accession>
<keyword evidence="3" id="KW-0479">Metal-binding</keyword>
<feature type="region of interest" description="Disordered" evidence="9">
    <location>
        <begin position="178"/>
        <end position="233"/>
    </location>
</feature>
<sequence length="607" mass="67971">MDDDPNPKKRKRPVKRDTNPRRAASMTVEAIRNIFADREYLMMGERIESLMSRNPHQLQNVDSLVANNPFDDSLQQSVTMPTNPPELPPRYIQSDLRPRRGFTQDQIGNMNHIRMHNPQQANHALPALTHMAQSYQSEYPLVGRARWVQNMRSICNSRMQRNLNNSQMMNPRMGRGSMNGSGLANRPSKNRVGGLAMNGSTMVSTTTESIKNPHASPRNEMIGNRVSPVNPTTTNVPILTRLLSRNHMNRAMNEPPIVYPQQYYDLMNNTQGPMQQPLSMPTRCPQVHCYEASDASMGSNEQANNTDMSRPFNDAPDINTMNGNSNNSMGACCSQYDKQDSIEVADHIISNAIKNFKSRNPTEQGMNMGMSTFQPDPQKTIPSITNSFESDNPTVQGMNMGMSTFQPDPQKTIPSNTNSFESDNPTVQGMNMGMSTFQPDPQKTIPSNTNSFESDNPTVQGMNMGMLTFQPDPQEAISSSINSFESDNPTGQGMNMGMSTFQDPQGTMNPQATYMPGGSEENIFSPNQPEDFDSQNEEVLCKFCKGLIVDINDQGIFCESGCNFWYHRHCIGMTPIAYELLMNESCAEWVCDNCYTTKDIPPVKYTL</sequence>
<dbReference type="InterPro" id="IPR052475">
    <property type="entry name" value="Wnt_Signal_Transd_Protein"/>
</dbReference>
<evidence type="ECO:0000256" key="5">
    <source>
        <dbReference type="ARBA" id="ARBA00022833"/>
    </source>
</evidence>
<dbReference type="RefSeq" id="NP_001161263.1">
    <property type="nucleotide sequence ID" value="NM_001167791.1"/>
</dbReference>
<feature type="compositionally biased region" description="Polar residues" evidence="9">
    <location>
        <begin position="198"/>
        <end position="210"/>
    </location>
</feature>
<evidence type="ECO:0000256" key="3">
    <source>
        <dbReference type="ARBA" id="ARBA00022723"/>
    </source>
</evidence>
<dbReference type="SMART" id="SM00249">
    <property type="entry name" value="PHD"/>
    <property type="match status" value="1"/>
</dbReference>
<evidence type="ECO:0000256" key="9">
    <source>
        <dbReference type="SAM" id="MobiDB-lite"/>
    </source>
</evidence>
<keyword evidence="4 8" id="KW-0863">Zinc-finger</keyword>
<dbReference type="PROSITE" id="PS01359">
    <property type="entry name" value="ZF_PHD_1"/>
    <property type="match status" value="1"/>
</dbReference>
<evidence type="ECO:0000313" key="12">
    <source>
        <dbReference type="Proteomes" id="UP000002358"/>
    </source>
</evidence>
<dbReference type="InterPro" id="IPR019787">
    <property type="entry name" value="Znf_PHD-finger"/>
</dbReference>
<dbReference type="Pfam" id="PF00628">
    <property type="entry name" value="PHD"/>
    <property type="match status" value="1"/>
</dbReference>
<dbReference type="InterPro" id="IPR011011">
    <property type="entry name" value="Znf_FYVE_PHD"/>
</dbReference>
<dbReference type="GeneID" id="100313527"/>
<evidence type="ECO:0000256" key="6">
    <source>
        <dbReference type="ARBA" id="ARBA00023242"/>
    </source>
</evidence>
<dbReference type="PANTHER" id="PTHR23194">
    <property type="entry name" value="PYGOPUS"/>
    <property type="match status" value="1"/>
</dbReference>